<evidence type="ECO:0000256" key="2">
    <source>
        <dbReference type="SAM" id="Phobius"/>
    </source>
</evidence>
<dbReference type="Proteomes" id="UP001501676">
    <property type="component" value="Unassembled WGS sequence"/>
</dbReference>
<feature type="compositionally biased region" description="Pro residues" evidence="1">
    <location>
        <begin position="8"/>
        <end position="17"/>
    </location>
</feature>
<feature type="region of interest" description="Disordered" evidence="1">
    <location>
        <begin position="1"/>
        <end position="27"/>
    </location>
</feature>
<accession>A0ABP6SXV5</accession>
<keyword evidence="2" id="KW-1133">Transmembrane helix</keyword>
<organism evidence="3 4">
    <name type="scientific">Cryptosporangium minutisporangium</name>
    <dbReference type="NCBI Taxonomy" id="113569"/>
    <lineage>
        <taxon>Bacteria</taxon>
        <taxon>Bacillati</taxon>
        <taxon>Actinomycetota</taxon>
        <taxon>Actinomycetes</taxon>
        <taxon>Cryptosporangiales</taxon>
        <taxon>Cryptosporangiaceae</taxon>
        <taxon>Cryptosporangium</taxon>
    </lineage>
</organism>
<keyword evidence="2" id="KW-0812">Transmembrane</keyword>
<feature type="compositionally biased region" description="Basic and acidic residues" evidence="1">
    <location>
        <begin position="89"/>
        <end position="102"/>
    </location>
</feature>
<gene>
    <name evidence="3" type="ORF">GCM10020369_33460</name>
</gene>
<feature type="compositionally biased region" description="Pro residues" evidence="1">
    <location>
        <begin position="144"/>
        <end position="153"/>
    </location>
</feature>
<dbReference type="EMBL" id="BAAAYN010000023">
    <property type="protein sequence ID" value="GAA3388204.1"/>
    <property type="molecule type" value="Genomic_DNA"/>
</dbReference>
<feature type="region of interest" description="Disordered" evidence="1">
    <location>
        <begin position="137"/>
        <end position="161"/>
    </location>
</feature>
<keyword evidence="4" id="KW-1185">Reference proteome</keyword>
<reference evidence="4" key="1">
    <citation type="journal article" date="2019" name="Int. J. Syst. Evol. Microbiol.">
        <title>The Global Catalogue of Microorganisms (GCM) 10K type strain sequencing project: providing services to taxonomists for standard genome sequencing and annotation.</title>
        <authorList>
            <consortium name="The Broad Institute Genomics Platform"/>
            <consortium name="The Broad Institute Genome Sequencing Center for Infectious Disease"/>
            <person name="Wu L."/>
            <person name="Ma J."/>
        </authorList>
    </citation>
    <scope>NUCLEOTIDE SEQUENCE [LARGE SCALE GENOMIC DNA]</scope>
    <source>
        <strain evidence="4">JCM 9458</strain>
    </source>
</reference>
<feature type="region of interest" description="Disordered" evidence="1">
    <location>
        <begin position="89"/>
        <end position="120"/>
    </location>
</feature>
<keyword evidence="2" id="KW-0472">Membrane</keyword>
<comment type="caution">
    <text evidence="3">The sequence shown here is derived from an EMBL/GenBank/DDBJ whole genome shotgun (WGS) entry which is preliminary data.</text>
</comment>
<name>A0ABP6SXV5_9ACTN</name>
<evidence type="ECO:0000313" key="4">
    <source>
        <dbReference type="Proteomes" id="UP001501676"/>
    </source>
</evidence>
<proteinExistence type="predicted"/>
<evidence type="ECO:0000313" key="3">
    <source>
        <dbReference type="EMBL" id="GAA3388204.1"/>
    </source>
</evidence>
<feature type="transmembrane region" description="Helical" evidence="2">
    <location>
        <begin position="44"/>
        <end position="65"/>
    </location>
</feature>
<sequence>MPELTAPAPAPTTPAPATPTRRPEGPDFRKLLDSAYLPRTVPAALLHLGVGVPLALLLGAVAHLLPGLAGRVAAVVGALGDKWADAAEKDRATTRQAPHADRMAQVTNRQHAQREDTERLAQSVRARLIALRRALADRRSAAPSLPPSIPDPGDPASGGQP</sequence>
<protein>
    <submittedName>
        <fullName evidence="3">Uncharacterized protein</fullName>
    </submittedName>
</protein>
<evidence type="ECO:0000256" key="1">
    <source>
        <dbReference type="SAM" id="MobiDB-lite"/>
    </source>
</evidence>